<dbReference type="SUPFAM" id="SSF51230">
    <property type="entry name" value="Single hybrid motif"/>
    <property type="match status" value="1"/>
</dbReference>
<feature type="domain" description="YknX-like C-terminal permuted SH3-like" evidence="4">
    <location>
        <begin position="329"/>
        <end position="396"/>
    </location>
</feature>
<keyword evidence="6" id="KW-1185">Reference proteome</keyword>
<organism evidence="5 6">
    <name type="scientific">Thiohalobacter thiocyanaticus</name>
    <dbReference type="NCBI Taxonomy" id="585455"/>
    <lineage>
        <taxon>Bacteria</taxon>
        <taxon>Pseudomonadati</taxon>
        <taxon>Pseudomonadota</taxon>
        <taxon>Gammaproteobacteria</taxon>
        <taxon>Thiohalobacterales</taxon>
        <taxon>Thiohalobacteraceae</taxon>
        <taxon>Thiohalobacter</taxon>
    </lineage>
</organism>
<dbReference type="EMBL" id="AP018052">
    <property type="protein sequence ID" value="BAZ93106.1"/>
    <property type="molecule type" value="Genomic_DNA"/>
</dbReference>
<keyword evidence="2 3" id="KW-0175">Coiled coil</keyword>
<comment type="subcellular location">
    <subcellularLocation>
        <location evidence="1">Cell envelope</location>
    </subcellularLocation>
</comment>
<accession>A0A1Z4VNA1</accession>
<dbReference type="InterPro" id="IPR050465">
    <property type="entry name" value="UPF0194_transport"/>
</dbReference>
<dbReference type="Gene3D" id="1.10.287.470">
    <property type="entry name" value="Helix hairpin bin"/>
    <property type="match status" value="1"/>
</dbReference>
<dbReference type="PANTHER" id="PTHR32347">
    <property type="entry name" value="EFFLUX SYSTEM COMPONENT YKNX-RELATED"/>
    <property type="match status" value="1"/>
</dbReference>
<feature type="coiled-coil region" evidence="3">
    <location>
        <begin position="104"/>
        <end position="176"/>
    </location>
</feature>
<dbReference type="GO" id="GO:0015562">
    <property type="term" value="F:efflux transmembrane transporter activity"/>
    <property type="evidence" value="ECO:0007669"/>
    <property type="project" value="InterPro"/>
</dbReference>
<dbReference type="Gene3D" id="2.40.50.100">
    <property type="match status" value="1"/>
</dbReference>
<dbReference type="SUPFAM" id="SSF56954">
    <property type="entry name" value="Outer membrane efflux proteins (OEP)"/>
    <property type="match status" value="1"/>
</dbReference>
<gene>
    <name evidence="5" type="ORF">FOKN1_0704</name>
</gene>
<dbReference type="GO" id="GO:0030313">
    <property type="term" value="C:cell envelope"/>
    <property type="evidence" value="ECO:0007669"/>
    <property type="project" value="UniProtKB-SubCell"/>
</dbReference>
<name>A0A1Z4VNA1_9GAMM</name>
<protein>
    <recommendedName>
        <fullName evidence="4">YknX-like C-terminal permuted SH3-like domain-containing protein</fullName>
    </recommendedName>
</protein>
<reference evidence="5 6" key="1">
    <citation type="submission" date="2017-05" db="EMBL/GenBank/DDBJ databases">
        <title>Thiocyanate degradation by Thiohalobacter thiocyanaticus FOKN1.</title>
        <authorList>
            <person name="Oshiki M."/>
            <person name="Fukushima T."/>
            <person name="Kawano S."/>
            <person name="Nakagawa J."/>
        </authorList>
    </citation>
    <scope>NUCLEOTIDE SEQUENCE [LARGE SCALE GENOMIC DNA]</scope>
    <source>
        <strain evidence="5 6">FOKN1</strain>
    </source>
</reference>
<sequence>MHSIMKWRARIGILLTGLVLVAVLVWGFLPRPVAVEPAGVSRGPLTVTVEEEGRTRVKERYLISAPVSGYLRRIELEAGDTVSAGQPLAEIEPRRSDALDPRSRAQAQAQVHGAEAALAAAREELRSAAAQAALADKALARAESLHEAGDISDDALDRAEAEATRSRALREAAEHAVEVARFELETARAVLASHGTTADGELFSLQAPADGRVLKLLRESAGPVQAGAPLLELGDPEQLEVVVELLSTQAVQVAPGTRVRLERWGGDADLEGVVRVVEPAGFTKISALGVEEQRVLVIIDFSSPPEQWRRLGDAYRVEARFHVWEGEDVLQIPASALFRHDGGWGVFRIVGGRAQLTPVEVGRRAGLTAQILSGLAPGDQVVSHPDDQISDGVRVEY</sequence>
<proteinExistence type="predicted"/>
<dbReference type="InterPro" id="IPR058637">
    <property type="entry name" value="YknX-like_C"/>
</dbReference>
<evidence type="ECO:0000256" key="3">
    <source>
        <dbReference type="SAM" id="Coils"/>
    </source>
</evidence>
<dbReference type="InterPro" id="IPR011053">
    <property type="entry name" value="Single_hybrid_motif"/>
</dbReference>
<dbReference type="PANTHER" id="PTHR32347:SF29">
    <property type="entry name" value="UPF0194 MEMBRANE PROTEIN YBHG"/>
    <property type="match status" value="1"/>
</dbReference>
<evidence type="ECO:0000313" key="6">
    <source>
        <dbReference type="Proteomes" id="UP000218765"/>
    </source>
</evidence>
<evidence type="ECO:0000259" key="4">
    <source>
        <dbReference type="Pfam" id="PF25989"/>
    </source>
</evidence>
<dbReference type="Gene3D" id="2.40.420.20">
    <property type="match status" value="1"/>
</dbReference>
<dbReference type="Pfam" id="PF25989">
    <property type="entry name" value="YknX_C"/>
    <property type="match status" value="1"/>
</dbReference>
<evidence type="ECO:0000313" key="5">
    <source>
        <dbReference type="EMBL" id="BAZ93106.1"/>
    </source>
</evidence>
<dbReference type="Proteomes" id="UP000218765">
    <property type="component" value="Chromosome"/>
</dbReference>
<dbReference type="Gene3D" id="2.40.30.170">
    <property type="match status" value="1"/>
</dbReference>
<evidence type="ECO:0000256" key="2">
    <source>
        <dbReference type="ARBA" id="ARBA00023054"/>
    </source>
</evidence>
<dbReference type="AlphaFoldDB" id="A0A1Z4VNA1"/>
<dbReference type="KEGG" id="ttc:FOKN1_0704"/>
<evidence type="ECO:0000256" key="1">
    <source>
        <dbReference type="ARBA" id="ARBA00004196"/>
    </source>
</evidence>